<proteinExistence type="predicted"/>
<evidence type="ECO:0000256" key="1">
    <source>
        <dbReference type="SAM" id="MobiDB-lite"/>
    </source>
</evidence>
<evidence type="ECO:0000256" key="2">
    <source>
        <dbReference type="SAM" id="SignalP"/>
    </source>
</evidence>
<dbReference type="AlphaFoldDB" id="A0AA39XJM2"/>
<dbReference type="Proteomes" id="UP001174934">
    <property type="component" value="Unassembled WGS sequence"/>
</dbReference>
<feature type="region of interest" description="Disordered" evidence="1">
    <location>
        <begin position="48"/>
        <end position="94"/>
    </location>
</feature>
<evidence type="ECO:0008006" key="5">
    <source>
        <dbReference type="Google" id="ProtNLM"/>
    </source>
</evidence>
<feature type="chain" id="PRO_5041398575" description="Secreted protein" evidence="2">
    <location>
        <begin position="18"/>
        <end position="104"/>
    </location>
</feature>
<evidence type="ECO:0000313" key="4">
    <source>
        <dbReference type="Proteomes" id="UP001174934"/>
    </source>
</evidence>
<name>A0AA39XJM2_9PEZI</name>
<accession>A0AA39XJM2</accession>
<protein>
    <recommendedName>
        <fullName evidence="5">Secreted protein</fullName>
    </recommendedName>
</protein>
<sequence>MVCCSSACCSYWCWCWCWCWMGEKDTSMRWETASAFNSSISHIYVSPQEATNHKPTPSFPLADPSIHHPMSPPPPPSPAVSASSPSWPNRPQSTYLVTLPTVGT</sequence>
<feature type="signal peptide" evidence="2">
    <location>
        <begin position="1"/>
        <end position="17"/>
    </location>
</feature>
<reference evidence="3" key="1">
    <citation type="submission" date="2023-06" db="EMBL/GenBank/DDBJ databases">
        <title>Genome-scale phylogeny and comparative genomics of the fungal order Sordariales.</title>
        <authorList>
            <consortium name="Lawrence Berkeley National Laboratory"/>
            <person name="Hensen N."/>
            <person name="Bonometti L."/>
            <person name="Westerberg I."/>
            <person name="Brannstrom I.O."/>
            <person name="Guillou S."/>
            <person name="Cros-Aarteil S."/>
            <person name="Calhoun S."/>
            <person name="Haridas S."/>
            <person name="Kuo A."/>
            <person name="Mondo S."/>
            <person name="Pangilinan J."/>
            <person name="Riley R."/>
            <person name="LaButti K."/>
            <person name="Andreopoulos B."/>
            <person name="Lipzen A."/>
            <person name="Chen C."/>
            <person name="Yanf M."/>
            <person name="Daum C."/>
            <person name="Ng V."/>
            <person name="Clum A."/>
            <person name="Steindorff A."/>
            <person name="Ohm R."/>
            <person name="Martin F."/>
            <person name="Silar P."/>
            <person name="Natvig D."/>
            <person name="Lalanne C."/>
            <person name="Gautier V."/>
            <person name="Ament-velasquez S.L."/>
            <person name="Kruys A."/>
            <person name="Hutchinson M.I."/>
            <person name="Powell A.J."/>
            <person name="Barry K."/>
            <person name="Miller A.N."/>
            <person name="Grigoriev I.V."/>
            <person name="Debuchy R."/>
            <person name="Gladieux P."/>
            <person name="Thoren M.H."/>
            <person name="Johannesson H."/>
        </authorList>
    </citation>
    <scope>NUCLEOTIDE SEQUENCE</scope>
    <source>
        <strain evidence="3">SMH3391-2</strain>
    </source>
</reference>
<dbReference type="EMBL" id="JAULSR010000001">
    <property type="protein sequence ID" value="KAK0635253.1"/>
    <property type="molecule type" value="Genomic_DNA"/>
</dbReference>
<organism evidence="3 4">
    <name type="scientific">Bombardia bombarda</name>
    <dbReference type="NCBI Taxonomy" id="252184"/>
    <lineage>
        <taxon>Eukaryota</taxon>
        <taxon>Fungi</taxon>
        <taxon>Dikarya</taxon>
        <taxon>Ascomycota</taxon>
        <taxon>Pezizomycotina</taxon>
        <taxon>Sordariomycetes</taxon>
        <taxon>Sordariomycetidae</taxon>
        <taxon>Sordariales</taxon>
        <taxon>Lasiosphaeriaceae</taxon>
        <taxon>Bombardia</taxon>
    </lineage>
</organism>
<evidence type="ECO:0000313" key="3">
    <source>
        <dbReference type="EMBL" id="KAK0635253.1"/>
    </source>
</evidence>
<keyword evidence="2" id="KW-0732">Signal</keyword>
<gene>
    <name evidence="3" type="ORF">B0T17DRAFT_35961</name>
</gene>
<comment type="caution">
    <text evidence="3">The sequence shown here is derived from an EMBL/GenBank/DDBJ whole genome shotgun (WGS) entry which is preliminary data.</text>
</comment>
<keyword evidence="4" id="KW-1185">Reference proteome</keyword>